<dbReference type="EMBL" id="CACTIH010005969">
    <property type="protein sequence ID" value="CAA3003477.1"/>
    <property type="molecule type" value="Genomic_DNA"/>
</dbReference>
<reference evidence="2 3" key="1">
    <citation type="submission" date="2019-12" db="EMBL/GenBank/DDBJ databases">
        <authorList>
            <person name="Alioto T."/>
            <person name="Alioto T."/>
            <person name="Gomez Garrido J."/>
        </authorList>
    </citation>
    <scope>NUCLEOTIDE SEQUENCE [LARGE SCALE GENOMIC DNA]</scope>
</reference>
<organism evidence="2 3">
    <name type="scientific">Olea europaea subsp. europaea</name>
    <dbReference type="NCBI Taxonomy" id="158383"/>
    <lineage>
        <taxon>Eukaryota</taxon>
        <taxon>Viridiplantae</taxon>
        <taxon>Streptophyta</taxon>
        <taxon>Embryophyta</taxon>
        <taxon>Tracheophyta</taxon>
        <taxon>Spermatophyta</taxon>
        <taxon>Magnoliopsida</taxon>
        <taxon>eudicotyledons</taxon>
        <taxon>Gunneridae</taxon>
        <taxon>Pentapetalae</taxon>
        <taxon>asterids</taxon>
        <taxon>lamiids</taxon>
        <taxon>Lamiales</taxon>
        <taxon>Oleaceae</taxon>
        <taxon>Oleeae</taxon>
        <taxon>Olea</taxon>
    </lineage>
</organism>
<dbReference type="AlphaFoldDB" id="A0A8S0TEF8"/>
<gene>
    <name evidence="2" type="ORF">OLEA9_A114711</name>
</gene>
<protein>
    <submittedName>
        <fullName evidence="2">Uncharacterized protein</fullName>
    </submittedName>
</protein>
<evidence type="ECO:0000313" key="3">
    <source>
        <dbReference type="Proteomes" id="UP000594638"/>
    </source>
</evidence>
<dbReference type="Gramene" id="OE9A114711T1">
    <property type="protein sequence ID" value="OE9A114711C1"/>
    <property type="gene ID" value="OE9A114711"/>
</dbReference>
<evidence type="ECO:0000313" key="2">
    <source>
        <dbReference type="EMBL" id="CAA3003477.1"/>
    </source>
</evidence>
<comment type="caution">
    <text evidence="2">The sequence shown here is derived from an EMBL/GenBank/DDBJ whole genome shotgun (WGS) entry which is preliminary data.</text>
</comment>
<name>A0A8S0TEF8_OLEEU</name>
<proteinExistence type="predicted"/>
<dbReference type="PANTHER" id="PTHR34356">
    <property type="entry name" value="ANTIGENIC HEAT-STABLE PROTEIN"/>
    <property type="match status" value="1"/>
</dbReference>
<feature type="compositionally biased region" description="Basic and acidic residues" evidence="1">
    <location>
        <begin position="196"/>
        <end position="205"/>
    </location>
</feature>
<dbReference type="PANTHER" id="PTHR34356:SF3">
    <property type="entry name" value="EXPRESSED PROTEIN"/>
    <property type="match status" value="1"/>
</dbReference>
<sequence length="251" mass="27731">MENNGDVREGNIKVEDVISKLKDDGDFDRLRVKIVRKLKENEELRNNIISMVKKSAVLNHPGAENMKPRLLSDAIHKEIGEKVMSQISDGVWNIIRSGDGMKTEIVETVQSVYNKLSNPRGNDHWETSSHVDLQPFGKTLENNVHAIVSVNDIDATVTNGEQNEPPGFALSDQDQRKKIDNVQKPNDKLGIPTIHKGKEIKEVKEGNSCSPAKSEPGNLESGPPPGFSSILEHKQSGYPNDEDPDVPPGFG</sequence>
<keyword evidence="3" id="KW-1185">Reference proteome</keyword>
<accession>A0A8S0TEF8</accession>
<feature type="region of interest" description="Disordered" evidence="1">
    <location>
        <begin position="157"/>
        <end position="251"/>
    </location>
</feature>
<dbReference type="Proteomes" id="UP000594638">
    <property type="component" value="Unassembled WGS sequence"/>
</dbReference>
<dbReference type="OrthoDB" id="784699at2759"/>
<evidence type="ECO:0000256" key="1">
    <source>
        <dbReference type="SAM" id="MobiDB-lite"/>
    </source>
</evidence>
<feature type="compositionally biased region" description="Basic and acidic residues" evidence="1">
    <location>
        <begin position="173"/>
        <end position="187"/>
    </location>
</feature>